<accession>A0A4Y8RFE2</accession>
<protein>
    <submittedName>
        <fullName evidence="1">Uncharacterized protein</fullName>
    </submittedName>
</protein>
<dbReference type="AlphaFoldDB" id="A0A4Y8RFE2"/>
<dbReference type="Proteomes" id="UP000298179">
    <property type="component" value="Unassembled WGS sequence"/>
</dbReference>
<comment type="caution">
    <text evidence="1">The sequence shown here is derived from an EMBL/GenBank/DDBJ whole genome shotgun (WGS) entry which is preliminary data.</text>
</comment>
<dbReference type="Pfam" id="PF06892">
    <property type="entry name" value="Phage_CP76"/>
    <property type="match status" value="1"/>
</dbReference>
<sequence>MRPQKPRRGAHAALAAAVAEIGESARGEPQLGMAEVAAFLSVSEGTLYKALDPDQAGEFSYVRARQITERYGCTALAEDMAMAAGGIFVRLTGEKVGSARYMKTIAEIGESIHAVVRNIATAAEDGRIEAVEVRALRMRESIAAALVVLVTHDLHLKQILEAGE</sequence>
<reference evidence="1 2" key="1">
    <citation type="submission" date="2019-03" db="EMBL/GenBank/DDBJ databases">
        <title>Jiella endophytica sp. nov., a novel endophytic bacterium isolated from root of Ficus microcarpa Linn. f.</title>
        <authorList>
            <person name="Tuo L."/>
        </authorList>
    </citation>
    <scope>NUCLEOTIDE SEQUENCE [LARGE SCALE GENOMIC DNA]</scope>
    <source>
        <strain evidence="1 2">CBS5Q-3</strain>
    </source>
</reference>
<organism evidence="1 2">
    <name type="scientific">Jiella endophytica</name>
    <dbReference type="NCBI Taxonomy" id="2558362"/>
    <lineage>
        <taxon>Bacteria</taxon>
        <taxon>Pseudomonadati</taxon>
        <taxon>Pseudomonadota</taxon>
        <taxon>Alphaproteobacteria</taxon>
        <taxon>Hyphomicrobiales</taxon>
        <taxon>Aurantimonadaceae</taxon>
        <taxon>Jiella</taxon>
    </lineage>
</organism>
<dbReference type="EMBL" id="SOZD01000005">
    <property type="protein sequence ID" value="TFF20794.1"/>
    <property type="molecule type" value="Genomic_DNA"/>
</dbReference>
<gene>
    <name evidence="1" type="ORF">E3C22_18060</name>
</gene>
<evidence type="ECO:0000313" key="1">
    <source>
        <dbReference type="EMBL" id="TFF20794.1"/>
    </source>
</evidence>
<name>A0A4Y8RFE2_9HYPH</name>
<keyword evidence="2" id="KW-1185">Reference proteome</keyword>
<dbReference type="OrthoDB" id="8448400at2"/>
<dbReference type="RefSeq" id="WP_134763269.1">
    <property type="nucleotide sequence ID" value="NZ_SOZD01000005.1"/>
</dbReference>
<dbReference type="InterPro" id="IPR009679">
    <property type="entry name" value="Phage_186_CII-like"/>
</dbReference>
<dbReference type="GO" id="GO:0003677">
    <property type="term" value="F:DNA binding"/>
    <property type="evidence" value="ECO:0007669"/>
    <property type="project" value="InterPro"/>
</dbReference>
<evidence type="ECO:0000313" key="2">
    <source>
        <dbReference type="Proteomes" id="UP000298179"/>
    </source>
</evidence>
<proteinExistence type="predicted"/>